<evidence type="ECO:0000313" key="3">
    <source>
        <dbReference type="EMBL" id="AUC23871.1"/>
    </source>
</evidence>
<feature type="coiled-coil region" evidence="1">
    <location>
        <begin position="203"/>
        <end position="329"/>
    </location>
</feature>
<dbReference type="SUPFAM" id="SSF52540">
    <property type="entry name" value="P-loop containing nucleoside triphosphate hydrolases"/>
    <property type="match status" value="1"/>
</dbReference>
<evidence type="ECO:0000259" key="2">
    <source>
        <dbReference type="Pfam" id="PF13476"/>
    </source>
</evidence>
<feature type="domain" description="Rad50/SbcC-type AAA" evidence="2">
    <location>
        <begin position="26"/>
        <end position="267"/>
    </location>
</feature>
<accession>A0ABM6Q3P1</accession>
<name>A0ABM6Q3P1_9FLAO</name>
<keyword evidence="4" id="KW-1185">Reference proteome</keyword>
<protein>
    <recommendedName>
        <fullName evidence="2">Rad50/SbcC-type AAA domain-containing protein</fullName>
    </recommendedName>
</protein>
<dbReference type="InterPro" id="IPR027417">
    <property type="entry name" value="P-loop_NTPase"/>
</dbReference>
<organism evidence="3 4">
    <name type="scientific">Polaribacter sejongensis</name>
    <dbReference type="NCBI Taxonomy" id="985043"/>
    <lineage>
        <taxon>Bacteria</taxon>
        <taxon>Pseudomonadati</taxon>
        <taxon>Bacteroidota</taxon>
        <taxon>Flavobacteriia</taxon>
        <taxon>Flavobacteriales</taxon>
        <taxon>Flavobacteriaceae</taxon>
    </lineage>
</organism>
<dbReference type="Proteomes" id="UP000232721">
    <property type="component" value="Chromosome"/>
</dbReference>
<sequence length="669" mass="77549">MALKIKIPKLIVNQLTLVGHRKNYDVFFKKGLNIVYGDSDTGKSSVLSLIDYLLGASKVPLYDEIEIAGKYCLLELELSGELFTIKRDLFESNKDIEVYRSNIENLEDSFPKFYSPNYKREGIDGYFSEFLLANMNIPITKIKQSPSKEDSKMSSLSFRDINKFIYLDQDQVGTKRIFGDNYFRISKLKEGFKHMHNVLDSQISELDNAISEKVNERKELNKKNLSVSSFLNETKVYSLDQLNRKKEEKEDEVFSINQKIKSIDEDIISNSQGMNSLREDVNSYENKLKYLYEEKSTKQEELKQNVSLRNEYNNDIKKMIATVEVLEKLPNLIDRKTECPVCEQEMNLSSLKKGLVETDPKIIKSELNGIKRRKKDLDKIYSQLIDKIDSNKVLIDNHKIELDELRLQFDRQTKDIVTPYISQRDSLTNRAGEIRSDIKNLKYFYKIRNQQSTIESEIVTLDKIITNFSEDLKFLKDSAPTLDRVFIKLRDSLIGFLNFIGMKNVHGVTISDKSYLPMIRNKNYEEITSGGVRTLTSIGYFISLLEYAIHNSVNYPSFLMIDTIAKYIGKTKSEYDLGTNLNDDLIEGMNDSTKYENIYRYLLNLNNQNPENFQMIIVDNDIPTNLESKLKPFIVKHFSTNPIDEDTEIGFINDANNFTGFDSQEELEL</sequence>
<dbReference type="EMBL" id="CP019336">
    <property type="protein sequence ID" value="AUC23871.1"/>
    <property type="molecule type" value="Genomic_DNA"/>
</dbReference>
<dbReference type="InterPro" id="IPR038729">
    <property type="entry name" value="Rad50/SbcC_AAA"/>
</dbReference>
<dbReference type="Pfam" id="PF13476">
    <property type="entry name" value="AAA_23"/>
    <property type="match status" value="1"/>
</dbReference>
<dbReference type="Gene3D" id="3.40.50.300">
    <property type="entry name" value="P-loop containing nucleotide triphosphate hydrolases"/>
    <property type="match status" value="1"/>
</dbReference>
<reference evidence="3 4" key="1">
    <citation type="submission" date="2017-02" db="EMBL/GenBank/DDBJ databases">
        <title>Trade-off between light-utilization and light-protection in marine flavobacteria.</title>
        <authorList>
            <person name="Kumagai Y."/>
            <person name="Yoshizawa S."/>
            <person name="Kogure K."/>
            <person name="Iwasaki W."/>
        </authorList>
    </citation>
    <scope>NUCLEOTIDE SEQUENCE [LARGE SCALE GENOMIC DNA]</scope>
    <source>
        <strain evidence="3 4">KCTC 23670</strain>
    </source>
</reference>
<evidence type="ECO:0000313" key="4">
    <source>
        <dbReference type="Proteomes" id="UP000232721"/>
    </source>
</evidence>
<dbReference type="RefSeq" id="WP_208889849.1">
    <property type="nucleotide sequence ID" value="NZ_CP019336.1"/>
</dbReference>
<proteinExistence type="predicted"/>
<evidence type="ECO:0000256" key="1">
    <source>
        <dbReference type="SAM" id="Coils"/>
    </source>
</evidence>
<gene>
    <name evidence="3" type="ORF">BTO15_18000</name>
</gene>
<keyword evidence="1" id="KW-0175">Coiled coil</keyword>